<dbReference type="AlphaFoldDB" id="A0A409VCW2"/>
<keyword evidence="2" id="KW-1133">Transmembrane helix</keyword>
<sequence length="346" mass="40310">MRSQQPPNHMQLAPVRRIFCDFVEIQNIIDNLNDLKMSEARTFQEEIQHLHDVMDTMEHSMERQSLEEERVRSQLEILIGQASALQQLVHDLSAEVRVREASYNGAMDEARRQLSGEHLQELQSLRTTIDDQSLRLRQQEEQHTAAITAIQQEKNDVIHQCNSSLRAAEELNQVMAQRIKANQLIRLELTAKVQQERDKQQVLLNEERNKHRAAMDQAAQKSKQEKEALEARYKEHSSNIQNDGIEKAKKLETDLRDLQATLEETKRREDAQAEDMRKLEDEKEAMKAKHEEDVQKLEEIHKSSLQRAKRREQDAFGAGIILGGISFIFGFGIYSLLILLWQFFFH</sequence>
<reference evidence="3 4" key="1">
    <citation type="journal article" date="2018" name="Evol. Lett.">
        <title>Horizontal gene cluster transfer increased hallucinogenic mushroom diversity.</title>
        <authorList>
            <person name="Reynolds H.T."/>
            <person name="Vijayakumar V."/>
            <person name="Gluck-Thaler E."/>
            <person name="Korotkin H.B."/>
            <person name="Matheny P.B."/>
            <person name="Slot J.C."/>
        </authorList>
    </citation>
    <scope>NUCLEOTIDE SEQUENCE [LARGE SCALE GENOMIC DNA]</scope>
    <source>
        <strain evidence="3 4">2629</strain>
    </source>
</reference>
<name>A0A409VCW2_9AGAR</name>
<keyword evidence="4" id="KW-1185">Reference proteome</keyword>
<evidence type="ECO:0000256" key="1">
    <source>
        <dbReference type="SAM" id="Coils"/>
    </source>
</evidence>
<organism evidence="3 4">
    <name type="scientific">Panaeolus cyanescens</name>
    <dbReference type="NCBI Taxonomy" id="181874"/>
    <lineage>
        <taxon>Eukaryota</taxon>
        <taxon>Fungi</taxon>
        <taxon>Dikarya</taxon>
        <taxon>Basidiomycota</taxon>
        <taxon>Agaricomycotina</taxon>
        <taxon>Agaricomycetes</taxon>
        <taxon>Agaricomycetidae</taxon>
        <taxon>Agaricales</taxon>
        <taxon>Agaricineae</taxon>
        <taxon>Galeropsidaceae</taxon>
        <taxon>Panaeolus</taxon>
    </lineage>
</organism>
<comment type="caution">
    <text evidence="3">The sequence shown here is derived from an EMBL/GenBank/DDBJ whole genome shotgun (WGS) entry which is preliminary data.</text>
</comment>
<gene>
    <name evidence="3" type="ORF">CVT24_005836</name>
</gene>
<evidence type="ECO:0000256" key="2">
    <source>
        <dbReference type="SAM" id="Phobius"/>
    </source>
</evidence>
<accession>A0A409VCW2</accession>
<feature type="coiled-coil region" evidence="1">
    <location>
        <begin position="122"/>
        <end position="156"/>
    </location>
</feature>
<protein>
    <submittedName>
        <fullName evidence="3">Uncharacterized protein</fullName>
    </submittedName>
</protein>
<evidence type="ECO:0000313" key="4">
    <source>
        <dbReference type="Proteomes" id="UP000284842"/>
    </source>
</evidence>
<dbReference type="EMBL" id="NHTK01006131">
    <property type="protein sequence ID" value="PPQ63125.1"/>
    <property type="molecule type" value="Genomic_DNA"/>
</dbReference>
<keyword evidence="2" id="KW-0812">Transmembrane</keyword>
<proteinExistence type="predicted"/>
<feature type="coiled-coil region" evidence="1">
    <location>
        <begin position="204"/>
        <end position="307"/>
    </location>
</feature>
<keyword evidence="1" id="KW-0175">Coiled coil</keyword>
<keyword evidence="2" id="KW-0472">Membrane</keyword>
<dbReference type="InParanoid" id="A0A409VCW2"/>
<feature type="transmembrane region" description="Helical" evidence="2">
    <location>
        <begin position="315"/>
        <end position="344"/>
    </location>
</feature>
<evidence type="ECO:0000313" key="3">
    <source>
        <dbReference type="EMBL" id="PPQ63125.1"/>
    </source>
</evidence>
<dbReference type="Proteomes" id="UP000284842">
    <property type="component" value="Unassembled WGS sequence"/>
</dbReference>